<sequence length="298" mass="35152">MENFKKNFDIVNYLFYFYNTKSLPLRFILDWDTNDKFIFTILNRLFADVLDYNAIDWTDHSMVLSEPDTCTFYHPQIPAFNIKYIQDCLEFKDYPDPTKYVIKKSCPVTYTKKEIMDCWFHHNVTWSNLKKPRSALPLVNEIHPSKIQHTLSTSGEHNSDSFSSLSDTGDLFRTCSVSSSRPALKKRKTRLPYCYSEDLAIVEYIVKHNHAFDITGTKLWHKMERENVCKIRSWQSMKERYLKHIKWDINVGGQKYPSLKPEDVKLLKQGLNIQSIGKREKELFLSKTHGRLLDPNDC</sequence>
<comment type="function">
    <text evidence="10">Acts both as a regulator of telomere function and as a transcription regulator. Involved in the regulation of telomere length and protection as a component of the shelterin complex (telosome). Does not bind DNA directly: recruited to telomeric double-stranded 5'-TTAGGG-3' repeats via its interaction with terf2. Independently of its function in telomeres, also acts as a transcription regulator: recruited to extratelomeric 5'-TTAGGG-3' sites via its association with terf2 or other factors, and regulates gene expression.</text>
</comment>
<dbReference type="GO" id="GO:0010833">
    <property type="term" value="P:telomere maintenance via telomere lengthening"/>
    <property type="evidence" value="ECO:0007669"/>
    <property type="project" value="UniProtKB-UniRule"/>
</dbReference>
<organism evidence="12 13">
    <name type="scientific">Cinara cedri</name>
    <dbReference type="NCBI Taxonomy" id="506608"/>
    <lineage>
        <taxon>Eukaryota</taxon>
        <taxon>Metazoa</taxon>
        <taxon>Ecdysozoa</taxon>
        <taxon>Arthropoda</taxon>
        <taxon>Hexapoda</taxon>
        <taxon>Insecta</taxon>
        <taxon>Pterygota</taxon>
        <taxon>Neoptera</taxon>
        <taxon>Paraneoptera</taxon>
        <taxon>Hemiptera</taxon>
        <taxon>Sternorrhyncha</taxon>
        <taxon>Aphidomorpha</taxon>
        <taxon>Aphidoidea</taxon>
        <taxon>Aphididae</taxon>
        <taxon>Lachninae</taxon>
        <taxon>Cinara</taxon>
    </lineage>
</organism>
<dbReference type="InterPro" id="IPR039595">
    <property type="entry name" value="TE2IP/Rap1"/>
</dbReference>
<reference evidence="12 13" key="1">
    <citation type="submission" date="2019-08" db="EMBL/GenBank/DDBJ databases">
        <authorList>
            <person name="Alioto T."/>
            <person name="Alioto T."/>
            <person name="Gomez Garrido J."/>
        </authorList>
    </citation>
    <scope>NUCLEOTIDE SEQUENCE [LARGE SCALE GENOMIC DNA]</scope>
</reference>
<name>A0A5E4MFE5_9HEMI</name>
<dbReference type="AlphaFoldDB" id="A0A5E4MFE5"/>
<dbReference type="InterPro" id="IPR009057">
    <property type="entry name" value="Homeodomain-like_sf"/>
</dbReference>
<evidence type="ECO:0000256" key="3">
    <source>
        <dbReference type="ARBA" id="ARBA00022454"/>
    </source>
</evidence>
<protein>
    <recommendedName>
        <fullName evidence="2 10">Telomeric repeat-binding factor 2-interacting protein 1</fullName>
        <shortName evidence="10">TERF2-interacting telomeric protein 1</shortName>
    </recommendedName>
    <alternativeName>
        <fullName evidence="9 10">Repressor/activator protein 1 homolog</fullName>
    </alternativeName>
</protein>
<dbReference type="Proteomes" id="UP000325440">
    <property type="component" value="Unassembled WGS sequence"/>
</dbReference>
<dbReference type="OrthoDB" id="10257855at2759"/>
<keyword evidence="13" id="KW-1185">Reference proteome</keyword>
<dbReference type="SUPFAM" id="SSF46689">
    <property type="entry name" value="Homeodomain-like"/>
    <property type="match status" value="1"/>
</dbReference>
<evidence type="ECO:0000313" key="13">
    <source>
        <dbReference type="Proteomes" id="UP000325440"/>
    </source>
</evidence>
<keyword evidence="7 10" id="KW-0804">Transcription</keyword>
<evidence type="ECO:0000256" key="8">
    <source>
        <dbReference type="ARBA" id="ARBA00023242"/>
    </source>
</evidence>
<dbReference type="Pfam" id="PF08914">
    <property type="entry name" value="Myb_Rap1"/>
    <property type="match status" value="1"/>
</dbReference>
<keyword evidence="12" id="KW-0371">Homeobox</keyword>
<evidence type="ECO:0000256" key="10">
    <source>
        <dbReference type="RuleBase" id="RU367107"/>
    </source>
</evidence>
<comment type="subunit">
    <text evidence="10">Homodimer.</text>
</comment>
<dbReference type="GO" id="GO:0006355">
    <property type="term" value="P:regulation of DNA-templated transcription"/>
    <property type="evidence" value="ECO:0007669"/>
    <property type="project" value="UniProtKB-UniRule"/>
</dbReference>
<dbReference type="FunFam" id="1.10.10.60:FF:000246">
    <property type="entry name" value="Telomeric repeat-binding factor 2-interacting protein 1"/>
    <property type="match status" value="1"/>
</dbReference>
<dbReference type="GO" id="GO:0070187">
    <property type="term" value="C:shelterin complex"/>
    <property type="evidence" value="ECO:0007669"/>
    <property type="project" value="TreeGrafter"/>
</dbReference>
<dbReference type="GO" id="GO:0031848">
    <property type="term" value="P:protection from non-homologous end joining at telomere"/>
    <property type="evidence" value="ECO:0007669"/>
    <property type="project" value="TreeGrafter"/>
</dbReference>
<dbReference type="PANTHER" id="PTHR16466">
    <property type="entry name" value="TELOMERE REPEAT-BINDING FACTOR 2-INTERACTING PROTEIN 1"/>
    <property type="match status" value="1"/>
</dbReference>
<evidence type="ECO:0000256" key="9">
    <source>
        <dbReference type="ARBA" id="ARBA00032471"/>
    </source>
</evidence>
<dbReference type="GO" id="GO:0005654">
    <property type="term" value="C:nucleoplasm"/>
    <property type="evidence" value="ECO:0007669"/>
    <property type="project" value="UniProtKB-ARBA"/>
</dbReference>
<evidence type="ECO:0000256" key="6">
    <source>
        <dbReference type="ARBA" id="ARBA00023159"/>
    </source>
</evidence>
<gene>
    <name evidence="12" type="ORF">CINCED_3A023235</name>
</gene>
<dbReference type="EMBL" id="CABPRJ010000510">
    <property type="protein sequence ID" value="VVC30223.1"/>
    <property type="molecule type" value="Genomic_DNA"/>
</dbReference>
<evidence type="ECO:0000256" key="5">
    <source>
        <dbReference type="ARBA" id="ARBA00023015"/>
    </source>
</evidence>
<dbReference type="PANTHER" id="PTHR16466:SF6">
    <property type="entry name" value="TELOMERIC REPEAT-BINDING FACTOR 2-INTERACTING PROTEIN 1"/>
    <property type="match status" value="1"/>
</dbReference>
<keyword evidence="4 10" id="KW-0779">Telomere</keyword>
<evidence type="ECO:0000259" key="11">
    <source>
        <dbReference type="Pfam" id="PF08914"/>
    </source>
</evidence>
<evidence type="ECO:0000256" key="4">
    <source>
        <dbReference type="ARBA" id="ARBA00022895"/>
    </source>
</evidence>
<keyword evidence="8 10" id="KW-0539">Nucleus</keyword>
<accession>A0A5E4MFE5</accession>
<keyword evidence="12" id="KW-0238">DNA-binding</keyword>
<evidence type="ECO:0000256" key="1">
    <source>
        <dbReference type="ARBA" id="ARBA00010467"/>
    </source>
</evidence>
<evidence type="ECO:0000313" key="12">
    <source>
        <dbReference type="EMBL" id="VVC30223.1"/>
    </source>
</evidence>
<dbReference type="InterPro" id="IPR015010">
    <property type="entry name" value="TERF2IP_Myb"/>
</dbReference>
<keyword evidence="6 10" id="KW-0010">Activator</keyword>
<dbReference type="Gene3D" id="1.10.10.60">
    <property type="entry name" value="Homeodomain-like"/>
    <property type="match status" value="1"/>
</dbReference>
<comment type="subcellular location">
    <subcellularLocation>
        <location evidence="10">Nucleus</location>
    </subcellularLocation>
    <subcellularLocation>
        <location evidence="10">Chromosome</location>
        <location evidence="10">Telomere</location>
    </subcellularLocation>
</comment>
<keyword evidence="3 10" id="KW-0158">Chromosome</keyword>
<proteinExistence type="inferred from homology"/>
<dbReference type="GO" id="GO:0042162">
    <property type="term" value="F:telomeric DNA binding"/>
    <property type="evidence" value="ECO:0007669"/>
    <property type="project" value="TreeGrafter"/>
</dbReference>
<comment type="similarity">
    <text evidence="1 10">Belongs to the RAP1 family.</text>
</comment>
<feature type="domain" description="TERF2-interacting telomeric protein 1 Myb" evidence="11">
    <location>
        <begin position="195"/>
        <end position="246"/>
    </location>
</feature>
<evidence type="ECO:0000256" key="7">
    <source>
        <dbReference type="ARBA" id="ARBA00023163"/>
    </source>
</evidence>
<keyword evidence="5 10" id="KW-0805">Transcription regulation</keyword>
<evidence type="ECO:0000256" key="2">
    <source>
        <dbReference type="ARBA" id="ARBA00017805"/>
    </source>
</evidence>